<dbReference type="AlphaFoldDB" id="A0A4S8IXN4"/>
<proteinExistence type="predicted"/>
<protein>
    <submittedName>
        <fullName evidence="2">Uncharacterized protein</fullName>
    </submittedName>
</protein>
<dbReference type="Proteomes" id="UP000317650">
    <property type="component" value="Chromosome 10"/>
</dbReference>
<keyword evidence="3" id="KW-1185">Reference proteome</keyword>
<comment type="caution">
    <text evidence="2">The sequence shown here is derived from an EMBL/GenBank/DDBJ whole genome shotgun (WGS) entry which is preliminary data.</text>
</comment>
<name>A0A4S8IXN4_MUSBA</name>
<feature type="compositionally biased region" description="Polar residues" evidence="1">
    <location>
        <begin position="39"/>
        <end position="48"/>
    </location>
</feature>
<evidence type="ECO:0000256" key="1">
    <source>
        <dbReference type="SAM" id="MobiDB-lite"/>
    </source>
</evidence>
<gene>
    <name evidence="2" type="ORF">C4D60_Mb10t16410</name>
</gene>
<organism evidence="2 3">
    <name type="scientific">Musa balbisiana</name>
    <name type="common">Banana</name>
    <dbReference type="NCBI Taxonomy" id="52838"/>
    <lineage>
        <taxon>Eukaryota</taxon>
        <taxon>Viridiplantae</taxon>
        <taxon>Streptophyta</taxon>
        <taxon>Embryophyta</taxon>
        <taxon>Tracheophyta</taxon>
        <taxon>Spermatophyta</taxon>
        <taxon>Magnoliopsida</taxon>
        <taxon>Liliopsida</taxon>
        <taxon>Zingiberales</taxon>
        <taxon>Musaceae</taxon>
        <taxon>Musa</taxon>
    </lineage>
</organism>
<evidence type="ECO:0000313" key="2">
    <source>
        <dbReference type="EMBL" id="THU53625.1"/>
    </source>
</evidence>
<feature type="region of interest" description="Disordered" evidence="1">
    <location>
        <begin position="39"/>
        <end position="60"/>
    </location>
</feature>
<evidence type="ECO:0000313" key="3">
    <source>
        <dbReference type="Proteomes" id="UP000317650"/>
    </source>
</evidence>
<feature type="compositionally biased region" description="Basic and acidic residues" evidence="1">
    <location>
        <begin position="49"/>
        <end position="60"/>
    </location>
</feature>
<accession>A0A4S8IXN4</accession>
<sequence length="60" mass="6583">MAFNDVHDVQPENTLIAGQKSSPVMPFMKLESNGDMFSSYRSTSATGEKTSDHEAETCNI</sequence>
<reference evidence="2 3" key="1">
    <citation type="journal article" date="2019" name="Nat. Plants">
        <title>Genome sequencing of Musa balbisiana reveals subgenome evolution and function divergence in polyploid bananas.</title>
        <authorList>
            <person name="Yao X."/>
        </authorList>
    </citation>
    <scope>NUCLEOTIDE SEQUENCE [LARGE SCALE GENOMIC DNA]</scope>
    <source>
        <strain evidence="3">cv. DH-PKW</strain>
        <tissue evidence="2">Leaves</tissue>
    </source>
</reference>
<dbReference type="EMBL" id="PYDT01000008">
    <property type="protein sequence ID" value="THU53625.1"/>
    <property type="molecule type" value="Genomic_DNA"/>
</dbReference>